<dbReference type="FunFam" id="3.30.200.20:FF:000217">
    <property type="entry name" value="probable LRR receptor-like serine/threonine-protein kinase At1g53430"/>
    <property type="match status" value="1"/>
</dbReference>
<dbReference type="InterPro" id="IPR051824">
    <property type="entry name" value="LRR_Rcpt-Like_S/T_Kinase"/>
</dbReference>
<evidence type="ECO:0000256" key="12">
    <source>
        <dbReference type="ARBA" id="ARBA00022840"/>
    </source>
</evidence>
<dbReference type="AlphaFoldDB" id="A0AAD9TUP2"/>
<dbReference type="SUPFAM" id="SSF52058">
    <property type="entry name" value="L domain-like"/>
    <property type="match status" value="1"/>
</dbReference>
<dbReference type="Pfam" id="PF11721">
    <property type="entry name" value="Malectin"/>
    <property type="match status" value="1"/>
</dbReference>
<dbReference type="InterPro" id="IPR001611">
    <property type="entry name" value="Leu-rich_rpt"/>
</dbReference>
<evidence type="ECO:0000256" key="17">
    <source>
        <dbReference type="ARBA" id="ARBA00047899"/>
    </source>
</evidence>
<comment type="caution">
    <text evidence="23">The sequence shown here is derived from an EMBL/GenBank/DDBJ whole genome shotgun (WGS) entry which is preliminary data.</text>
</comment>
<evidence type="ECO:0000256" key="18">
    <source>
        <dbReference type="ARBA" id="ARBA00048679"/>
    </source>
</evidence>
<keyword evidence="6" id="KW-0808">Transferase</keyword>
<feature type="compositionally biased region" description="Polar residues" evidence="19">
    <location>
        <begin position="1009"/>
        <end position="1046"/>
    </location>
</feature>
<evidence type="ECO:0000313" key="23">
    <source>
        <dbReference type="EMBL" id="KAK2642579.1"/>
    </source>
</evidence>
<evidence type="ECO:0000256" key="19">
    <source>
        <dbReference type="SAM" id="MobiDB-lite"/>
    </source>
</evidence>
<accession>A0AAD9TUP2</accession>
<evidence type="ECO:0000256" key="10">
    <source>
        <dbReference type="ARBA" id="ARBA00022741"/>
    </source>
</evidence>
<reference evidence="23" key="1">
    <citation type="journal article" date="2023" name="Plant J.">
        <title>Genome sequences and population genomics provide insights into the demographic history, inbreeding, and mutation load of two 'living fossil' tree species of Dipteronia.</title>
        <authorList>
            <person name="Feng Y."/>
            <person name="Comes H.P."/>
            <person name="Chen J."/>
            <person name="Zhu S."/>
            <person name="Lu R."/>
            <person name="Zhang X."/>
            <person name="Li P."/>
            <person name="Qiu J."/>
            <person name="Olsen K.M."/>
            <person name="Qiu Y."/>
        </authorList>
    </citation>
    <scope>NUCLEOTIDE SEQUENCE</scope>
    <source>
        <strain evidence="23">KIB01</strain>
    </source>
</reference>
<dbReference type="InterPro" id="IPR032675">
    <property type="entry name" value="LRR_dom_sf"/>
</dbReference>
<dbReference type="GO" id="GO:0016020">
    <property type="term" value="C:membrane"/>
    <property type="evidence" value="ECO:0007669"/>
    <property type="project" value="UniProtKB-SubCell"/>
</dbReference>
<evidence type="ECO:0000313" key="24">
    <source>
        <dbReference type="Proteomes" id="UP001280121"/>
    </source>
</evidence>
<keyword evidence="15" id="KW-0675">Receptor</keyword>
<dbReference type="Gene3D" id="2.60.120.430">
    <property type="entry name" value="Galactose-binding lectin"/>
    <property type="match status" value="1"/>
</dbReference>
<dbReference type="FunFam" id="1.10.510.10:FF:000044">
    <property type="entry name" value="Putative LRR receptor-like serine/threonine-protein kinase"/>
    <property type="match status" value="1"/>
</dbReference>
<feature type="transmembrane region" description="Helical" evidence="20">
    <location>
        <begin position="601"/>
        <end position="624"/>
    </location>
</feature>
<gene>
    <name evidence="23" type="ORF">Ddye_024342</name>
</gene>
<dbReference type="EC" id="2.7.11.1" evidence="2"/>
<keyword evidence="9" id="KW-0677">Repeat</keyword>
<organism evidence="23 24">
    <name type="scientific">Dipteronia dyeriana</name>
    <dbReference type="NCBI Taxonomy" id="168575"/>
    <lineage>
        <taxon>Eukaryota</taxon>
        <taxon>Viridiplantae</taxon>
        <taxon>Streptophyta</taxon>
        <taxon>Embryophyta</taxon>
        <taxon>Tracheophyta</taxon>
        <taxon>Spermatophyta</taxon>
        <taxon>Magnoliopsida</taxon>
        <taxon>eudicotyledons</taxon>
        <taxon>Gunneridae</taxon>
        <taxon>Pentapetalae</taxon>
        <taxon>rosids</taxon>
        <taxon>malvids</taxon>
        <taxon>Sapindales</taxon>
        <taxon>Sapindaceae</taxon>
        <taxon>Hippocastanoideae</taxon>
        <taxon>Acereae</taxon>
        <taxon>Dipteronia</taxon>
    </lineage>
</organism>
<dbReference type="CDD" id="cd14066">
    <property type="entry name" value="STKc_IRAK"/>
    <property type="match status" value="1"/>
</dbReference>
<keyword evidence="14 20" id="KW-0472">Membrane</keyword>
<evidence type="ECO:0000256" key="5">
    <source>
        <dbReference type="ARBA" id="ARBA00022614"/>
    </source>
</evidence>
<name>A0AAD9TUP2_9ROSI</name>
<dbReference type="InterPro" id="IPR001245">
    <property type="entry name" value="Ser-Thr/Tyr_kinase_cat_dom"/>
</dbReference>
<evidence type="ECO:0000256" key="13">
    <source>
        <dbReference type="ARBA" id="ARBA00022989"/>
    </source>
</evidence>
<evidence type="ECO:0000256" key="14">
    <source>
        <dbReference type="ARBA" id="ARBA00023136"/>
    </source>
</evidence>
<keyword evidence="11" id="KW-0418">Kinase</keyword>
<feature type="chain" id="PRO_5042246125" description="non-specific serine/threonine protein kinase" evidence="21">
    <location>
        <begin position="18"/>
        <end position="1046"/>
    </location>
</feature>
<keyword evidence="16" id="KW-0325">Glycoprotein</keyword>
<dbReference type="GO" id="GO:0005524">
    <property type="term" value="F:ATP binding"/>
    <property type="evidence" value="ECO:0007669"/>
    <property type="project" value="UniProtKB-KW"/>
</dbReference>
<dbReference type="EMBL" id="JANJYI010000007">
    <property type="protein sequence ID" value="KAK2642579.1"/>
    <property type="molecule type" value="Genomic_DNA"/>
</dbReference>
<dbReference type="InterPro" id="IPR021720">
    <property type="entry name" value="Malectin_dom"/>
</dbReference>
<dbReference type="PANTHER" id="PTHR48006">
    <property type="entry name" value="LEUCINE-RICH REPEAT-CONTAINING PROTEIN DDB_G0281931-RELATED"/>
    <property type="match status" value="1"/>
</dbReference>
<evidence type="ECO:0000256" key="8">
    <source>
        <dbReference type="ARBA" id="ARBA00022729"/>
    </source>
</evidence>
<dbReference type="Gene3D" id="3.30.200.20">
    <property type="entry name" value="Phosphorylase Kinase, domain 1"/>
    <property type="match status" value="1"/>
</dbReference>
<keyword evidence="8 21" id="KW-0732">Signal</keyword>
<comment type="catalytic activity">
    <reaction evidence="17">
        <text>L-threonyl-[protein] + ATP = O-phospho-L-threonyl-[protein] + ADP + H(+)</text>
        <dbReference type="Rhea" id="RHEA:46608"/>
        <dbReference type="Rhea" id="RHEA-COMP:11060"/>
        <dbReference type="Rhea" id="RHEA-COMP:11605"/>
        <dbReference type="ChEBI" id="CHEBI:15378"/>
        <dbReference type="ChEBI" id="CHEBI:30013"/>
        <dbReference type="ChEBI" id="CHEBI:30616"/>
        <dbReference type="ChEBI" id="CHEBI:61977"/>
        <dbReference type="ChEBI" id="CHEBI:456216"/>
        <dbReference type="EC" id="2.7.11.1"/>
    </reaction>
</comment>
<dbReference type="GO" id="GO:0004674">
    <property type="term" value="F:protein serine/threonine kinase activity"/>
    <property type="evidence" value="ECO:0007669"/>
    <property type="project" value="UniProtKB-KW"/>
</dbReference>
<evidence type="ECO:0000256" key="7">
    <source>
        <dbReference type="ARBA" id="ARBA00022692"/>
    </source>
</evidence>
<evidence type="ECO:0000256" key="6">
    <source>
        <dbReference type="ARBA" id="ARBA00022679"/>
    </source>
</evidence>
<dbReference type="FunFam" id="3.80.10.10:FF:000095">
    <property type="entry name" value="LRR receptor-like serine/threonine-protein kinase GSO1"/>
    <property type="match status" value="1"/>
</dbReference>
<keyword evidence="3" id="KW-0723">Serine/threonine-protein kinase</keyword>
<keyword evidence="13 20" id="KW-1133">Transmembrane helix</keyword>
<dbReference type="PROSITE" id="PS00108">
    <property type="entry name" value="PROTEIN_KINASE_ST"/>
    <property type="match status" value="1"/>
</dbReference>
<comment type="subcellular location">
    <subcellularLocation>
        <location evidence="1">Membrane</location>
        <topology evidence="1">Single-pass type I membrane protein</topology>
    </subcellularLocation>
</comment>
<dbReference type="PANTHER" id="PTHR48006:SF56">
    <property type="entry name" value="PROTEIN KINASE DOMAIN-CONTAINING PROTEIN"/>
    <property type="match status" value="1"/>
</dbReference>
<proteinExistence type="predicted"/>
<evidence type="ECO:0000256" key="21">
    <source>
        <dbReference type="SAM" id="SignalP"/>
    </source>
</evidence>
<feature type="region of interest" description="Disordered" evidence="19">
    <location>
        <begin position="1008"/>
        <end position="1046"/>
    </location>
</feature>
<dbReference type="Pfam" id="PF07714">
    <property type="entry name" value="PK_Tyr_Ser-Thr"/>
    <property type="match status" value="1"/>
</dbReference>
<comment type="catalytic activity">
    <reaction evidence="18">
        <text>L-seryl-[protein] + ATP = O-phospho-L-seryl-[protein] + ADP + H(+)</text>
        <dbReference type="Rhea" id="RHEA:17989"/>
        <dbReference type="Rhea" id="RHEA-COMP:9863"/>
        <dbReference type="Rhea" id="RHEA-COMP:11604"/>
        <dbReference type="ChEBI" id="CHEBI:15378"/>
        <dbReference type="ChEBI" id="CHEBI:29999"/>
        <dbReference type="ChEBI" id="CHEBI:30616"/>
        <dbReference type="ChEBI" id="CHEBI:83421"/>
        <dbReference type="ChEBI" id="CHEBI:456216"/>
        <dbReference type="EC" id="2.7.11.1"/>
    </reaction>
</comment>
<sequence>MFFVVVVFQCLLLVSLGLFGGQFFVAAQQLPQSEVDALNEIVKTMGAATNWRFDGSACGFKVTPVSDPESEPTSDIACNTVNNTPHITSIKFQRWSLAGVLPPQVFQLPQLQQIDLAYNYLNGSIPVEWSSMKLKSISVFGNRLSGNIPSHLGNIISLTYLDLEANQFSGAVPAQLGKLVNLETLRLSSNSLTGNLPIELSELKNLTDFRINDNNFNGSIPDIFQSWKVLGRLELQGSGLEGPIPSSIYGLKNLKQLKISDIAYIQAFPQIQNLTALTRIILRNCSIFGEIPPYIWGIINLRNLDLSFNNLTGELSNVPIAGSMKFIFLSGNSLGGNIPESILRKGTNVDLSYNNFNLPSSEQPACREAPNLNLNLFRSTIVKNNLSGVLPCQNNFKCDRYRHSFHINCGGQNVKVNGSTFEGDKDIGGGAATSHLNHDANWGFSSTGDFADDDDEQNTRYIADSDSSLISELYTNARIAPLSLTYFGYCLANGNYLVTLHFAEILFPNDTTFRSLGRRIFDIYVQDKLVEKDFNIEAEATGVLKPISKPYNVTVANNSLVIRFNWAGKGSTATPKRGVYGPLVSAISVEDPNFKPGKKNIVSIAVGVVAGFCVLVLVLGILYWKYYVRTKSGKQTDLKGLDLQTNSFTLKQIKAATNNFDSLNKIGEGGFGPVFKGLLSDGTMIAVKQLSSKSKQGNREFLNEIGMISCLQHPNLVKLHGCCIEGDQLLLVYEYMENNCLARALFGRDNCQLKLDWPTRQKICLGIARGLAFLHEESRFKIVHRDIKATNVLLDRELNPKISDFGLAKLDEEEKTHISTRVAGTIGYMAPEYALWGYLTYKADVYSFGVVALEIFSGINNMSFVPDENCACLLDWACHLQQNGKLMELVDPKLKSEFKKEEAERMIKVSLLCTNGSPSLRPTMSEVVGMLGGTTNIPDAIPEAGSYSQDLRFKAIRDQRQLMQNQSLVGNQAVHSTLARSSTLGQDHYEVNAESYLRYKATREDSYGQIESKSSVSDLQLSTSIPSRTGSSTSGHDLYSNNLSSK</sequence>
<protein>
    <recommendedName>
        <fullName evidence="2">non-specific serine/threonine protein kinase</fullName>
        <ecNumber evidence="2">2.7.11.1</ecNumber>
    </recommendedName>
</protein>
<evidence type="ECO:0000256" key="1">
    <source>
        <dbReference type="ARBA" id="ARBA00004479"/>
    </source>
</evidence>
<dbReference type="Gene3D" id="1.10.510.10">
    <property type="entry name" value="Transferase(Phosphotransferase) domain 1"/>
    <property type="match status" value="1"/>
</dbReference>
<keyword evidence="24" id="KW-1185">Reference proteome</keyword>
<keyword evidence="10" id="KW-0547">Nucleotide-binding</keyword>
<dbReference type="Proteomes" id="UP001280121">
    <property type="component" value="Unassembled WGS sequence"/>
</dbReference>
<evidence type="ECO:0000256" key="2">
    <source>
        <dbReference type="ARBA" id="ARBA00012513"/>
    </source>
</evidence>
<dbReference type="FunFam" id="2.60.120.430:FF:000004">
    <property type="entry name" value="Putative leucine-rich repeat receptor-like serine/threonine-protein kinase"/>
    <property type="match status" value="1"/>
</dbReference>
<dbReference type="InterPro" id="IPR011009">
    <property type="entry name" value="Kinase-like_dom_sf"/>
</dbReference>
<evidence type="ECO:0000256" key="9">
    <source>
        <dbReference type="ARBA" id="ARBA00022737"/>
    </source>
</evidence>
<dbReference type="InterPro" id="IPR008271">
    <property type="entry name" value="Ser/Thr_kinase_AS"/>
</dbReference>
<evidence type="ECO:0000256" key="11">
    <source>
        <dbReference type="ARBA" id="ARBA00022777"/>
    </source>
</evidence>
<keyword evidence="4" id="KW-0597">Phosphoprotein</keyword>
<dbReference type="SUPFAM" id="SSF56112">
    <property type="entry name" value="Protein kinase-like (PK-like)"/>
    <property type="match status" value="1"/>
</dbReference>
<keyword evidence="7 20" id="KW-0812">Transmembrane</keyword>
<dbReference type="Pfam" id="PF00560">
    <property type="entry name" value="LRR_1"/>
    <property type="match status" value="2"/>
</dbReference>
<evidence type="ECO:0000256" key="16">
    <source>
        <dbReference type="ARBA" id="ARBA00023180"/>
    </source>
</evidence>
<dbReference type="PROSITE" id="PS50011">
    <property type="entry name" value="PROTEIN_KINASE_DOM"/>
    <property type="match status" value="1"/>
</dbReference>
<evidence type="ECO:0000256" key="3">
    <source>
        <dbReference type="ARBA" id="ARBA00022527"/>
    </source>
</evidence>
<feature type="domain" description="Protein kinase" evidence="22">
    <location>
        <begin position="660"/>
        <end position="937"/>
    </location>
</feature>
<keyword evidence="12" id="KW-0067">ATP-binding</keyword>
<dbReference type="InterPro" id="IPR000719">
    <property type="entry name" value="Prot_kinase_dom"/>
</dbReference>
<keyword evidence="5" id="KW-0433">Leucine-rich repeat</keyword>
<feature type="signal peptide" evidence="21">
    <location>
        <begin position="1"/>
        <end position="17"/>
    </location>
</feature>
<evidence type="ECO:0000256" key="15">
    <source>
        <dbReference type="ARBA" id="ARBA00023170"/>
    </source>
</evidence>
<dbReference type="SMART" id="SM00220">
    <property type="entry name" value="S_TKc"/>
    <property type="match status" value="1"/>
</dbReference>
<dbReference type="Gene3D" id="3.80.10.10">
    <property type="entry name" value="Ribonuclease Inhibitor"/>
    <property type="match status" value="3"/>
</dbReference>
<evidence type="ECO:0000256" key="20">
    <source>
        <dbReference type="SAM" id="Phobius"/>
    </source>
</evidence>
<evidence type="ECO:0000256" key="4">
    <source>
        <dbReference type="ARBA" id="ARBA00022553"/>
    </source>
</evidence>
<evidence type="ECO:0000259" key="22">
    <source>
        <dbReference type="PROSITE" id="PS50011"/>
    </source>
</evidence>